<keyword evidence="2" id="KW-0175">Coiled coil</keyword>
<reference evidence="3 4" key="1">
    <citation type="journal article" date="2017" name="BMC Genomics">
        <title>Comparative genomic and phylogenomic analyses of the Bifidobacteriaceae family.</title>
        <authorList>
            <person name="Lugli G.A."/>
            <person name="Milani C."/>
            <person name="Turroni F."/>
            <person name="Duranti S."/>
            <person name="Mancabelli L."/>
            <person name="Mangifesta M."/>
            <person name="Ferrario C."/>
            <person name="Modesto M."/>
            <person name="Mattarelli P."/>
            <person name="Jiri K."/>
            <person name="van Sinderen D."/>
            <person name="Ventura M."/>
        </authorList>
    </citation>
    <scope>NUCLEOTIDE SEQUENCE [LARGE SCALE GENOMIC DNA]</scope>
    <source>
        <strain evidence="3 4">DSM 100202</strain>
    </source>
</reference>
<accession>A0A261G618</accession>
<evidence type="ECO:0000313" key="3">
    <source>
        <dbReference type="EMBL" id="OZG66653.1"/>
    </source>
</evidence>
<dbReference type="RefSeq" id="WP_094728524.1">
    <property type="nucleotide sequence ID" value="NZ_MWWY01000002.1"/>
</dbReference>
<dbReference type="InterPro" id="IPR010273">
    <property type="entry name" value="DUF881"/>
</dbReference>
<feature type="coiled-coil region" evidence="2">
    <location>
        <begin position="52"/>
        <end position="79"/>
    </location>
</feature>
<dbReference type="AlphaFoldDB" id="A0A261G618"/>
<comment type="similarity">
    <text evidence="1">Belongs to the UPF0749 family.</text>
</comment>
<dbReference type="OrthoDB" id="3214641at2"/>
<comment type="caution">
    <text evidence="3">The sequence shown here is derived from an EMBL/GenBank/DDBJ whole genome shotgun (WGS) entry which is preliminary data.</text>
</comment>
<proteinExistence type="inferred from homology"/>
<dbReference type="EMBL" id="MWWY01000002">
    <property type="protein sequence ID" value="OZG66653.1"/>
    <property type="molecule type" value="Genomic_DNA"/>
</dbReference>
<keyword evidence="4" id="KW-1185">Reference proteome</keyword>
<dbReference type="Pfam" id="PF05949">
    <property type="entry name" value="DUF881"/>
    <property type="match status" value="1"/>
</dbReference>
<evidence type="ECO:0000256" key="2">
    <source>
        <dbReference type="SAM" id="Coils"/>
    </source>
</evidence>
<dbReference type="PANTHER" id="PTHR37313:SF4">
    <property type="entry name" value="CONSERVED MEMBRANE PROTEIN-RELATED"/>
    <property type="match status" value="1"/>
</dbReference>
<dbReference type="GO" id="GO:0005886">
    <property type="term" value="C:plasma membrane"/>
    <property type="evidence" value="ECO:0007669"/>
    <property type="project" value="TreeGrafter"/>
</dbReference>
<protein>
    <recommendedName>
        <fullName evidence="5">DUF881 domain-containing protein</fullName>
    </recommendedName>
</protein>
<sequence>MAKHTGRHVAKRSSWPSGVAMFLVVALSGFLLATNVRINRTVVVSSDTADLVEQRVRQVDQLQKDITKLSSQIETLKDFAGTDSSDVSKDSESAGSGTMLAAVHGPGVTVTLNDSPLWENMVDNSGSATNINDYVIHQEDVESVMNALWAGGAESMMIQDQRVLFNSAVICQGNVLLLQGRKYSPPYTISAIGPTDAMLDSLKNSSAMKIFQEYVNAFGIGYKVETKDDLQFPETTALLQSLQYSSVATTQEADAQ</sequence>
<organism evidence="3 4">
    <name type="scientific">Bifidobacterium hapali</name>
    <dbReference type="NCBI Taxonomy" id="1630172"/>
    <lineage>
        <taxon>Bacteria</taxon>
        <taxon>Bacillati</taxon>
        <taxon>Actinomycetota</taxon>
        <taxon>Actinomycetes</taxon>
        <taxon>Bifidobacteriales</taxon>
        <taxon>Bifidobacteriaceae</taxon>
        <taxon>Bifidobacterium</taxon>
    </lineage>
</organism>
<name>A0A261G618_9BIFI</name>
<dbReference type="Proteomes" id="UP000216074">
    <property type="component" value="Unassembled WGS sequence"/>
</dbReference>
<dbReference type="Gene3D" id="3.30.70.1880">
    <property type="entry name" value="Protein of unknown function DUF881"/>
    <property type="match status" value="1"/>
</dbReference>
<evidence type="ECO:0008006" key="5">
    <source>
        <dbReference type="Google" id="ProtNLM"/>
    </source>
</evidence>
<evidence type="ECO:0000313" key="4">
    <source>
        <dbReference type="Proteomes" id="UP000216074"/>
    </source>
</evidence>
<dbReference type="PANTHER" id="PTHR37313">
    <property type="entry name" value="UPF0749 PROTEIN RV1825"/>
    <property type="match status" value="1"/>
</dbReference>
<gene>
    <name evidence="3" type="ORF">BHAP_0062</name>
</gene>
<evidence type="ECO:0000256" key="1">
    <source>
        <dbReference type="ARBA" id="ARBA00009108"/>
    </source>
</evidence>